<comment type="caution">
    <text evidence="3">The sequence shown here is derived from an EMBL/GenBank/DDBJ whole genome shotgun (WGS) entry which is preliminary data.</text>
</comment>
<reference evidence="3 4" key="1">
    <citation type="submission" date="2018-02" db="EMBL/GenBank/DDBJ databases">
        <title>The draft genome of Phyllobacterium sp. 1N-3.</title>
        <authorList>
            <person name="Liu L."/>
            <person name="Li L."/>
            <person name="Zhang X."/>
            <person name="Wang T."/>
            <person name="Liang L."/>
        </authorList>
    </citation>
    <scope>NUCLEOTIDE SEQUENCE [LARGE SCALE GENOMIC DNA]</scope>
    <source>
        <strain evidence="3 4">1N-3</strain>
    </source>
</reference>
<proteinExistence type="inferred from homology"/>
<dbReference type="PANTHER" id="PTHR30327:SF1">
    <property type="entry name" value="UPF0301 PROTEIN YQGE"/>
    <property type="match status" value="1"/>
</dbReference>
<dbReference type="AlphaFoldDB" id="A0A2S9IZR0"/>
<protein>
    <recommendedName>
        <fullName evidence="2">UPF0301 protein C5748_00745</fullName>
    </recommendedName>
</protein>
<dbReference type="NCBIfam" id="NF001268">
    <property type="entry name" value="PRK00228.1-4"/>
    <property type="match status" value="1"/>
</dbReference>
<dbReference type="RefSeq" id="WP_105740278.1">
    <property type="nucleotide sequence ID" value="NZ_PVBR01000001.1"/>
</dbReference>
<dbReference type="GO" id="GO:0005829">
    <property type="term" value="C:cytosol"/>
    <property type="evidence" value="ECO:0007669"/>
    <property type="project" value="TreeGrafter"/>
</dbReference>
<dbReference type="PANTHER" id="PTHR30327">
    <property type="entry name" value="UNCHARACTERIZED PROTEIN YQGE"/>
    <property type="match status" value="1"/>
</dbReference>
<evidence type="ECO:0000313" key="3">
    <source>
        <dbReference type="EMBL" id="PRD45980.1"/>
    </source>
</evidence>
<keyword evidence="4" id="KW-1185">Reference proteome</keyword>
<dbReference type="Proteomes" id="UP000239434">
    <property type="component" value="Unassembled WGS sequence"/>
</dbReference>
<dbReference type="Gene3D" id="3.40.1740.10">
    <property type="entry name" value="VC0467-like"/>
    <property type="match status" value="1"/>
</dbReference>
<gene>
    <name evidence="3" type="ORF">C5748_00745</name>
</gene>
<accession>A0A2S9IZR0</accession>
<dbReference type="HAMAP" id="MF_00758">
    <property type="entry name" value="UPF0301"/>
    <property type="match status" value="1"/>
</dbReference>
<sequence>MDILKSTQRDKGFLNGQFLIAMPSMSDDRFARTVIYVCAHSDEGAMGFIINQLQPMEFPDLLVQLGVIDEEETIRLPREMRHFMVRNGGPVDRTRGFVLHSDDYMVDSTMPVSEDVCLTATIDILRAIAGNGGPSQALMTLGYSGWGAGQLEAEIVENGWLTCPASMDLLFDTDIATKYERLLNHIGIDLSRLVNAVGHA</sequence>
<dbReference type="Pfam" id="PF02622">
    <property type="entry name" value="DUF179"/>
    <property type="match status" value="1"/>
</dbReference>
<dbReference type="EMBL" id="PVBR01000001">
    <property type="protein sequence ID" value="PRD45980.1"/>
    <property type="molecule type" value="Genomic_DNA"/>
</dbReference>
<name>A0A2S9IZR0_9HYPH</name>
<dbReference type="SUPFAM" id="SSF143456">
    <property type="entry name" value="VC0467-like"/>
    <property type="match status" value="1"/>
</dbReference>
<dbReference type="InterPro" id="IPR003774">
    <property type="entry name" value="AlgH-like"/>
</dbReference>
<organism evidence="3 4">
    <name type="scientific">Phyllobacterium phragmitis</name>
    <dbReference type="NCBI Taxonomy" id="2670329"/>
    <lineage>
        <taxon>Bacteria</taxon>
        <taxon>Pseudomonadati</taxon>
        <taxon>Pseudomonadota</taxon>
        <taxon>Alphaproteobacteria</taxon>
        <taxon>Hyphomicrobiales</taxon>
        <taxon>Phyllobacteriaceae</taxon>
        <taxon>Phyllobacterium</taxon>
    </lineage>
</organism>
<evidence type="ECO:0000313" key="4">
    <source>
        <dbReference type="Proteomes" id="UP000239434"/>
    </source>
</evidence>
<evidence type="ECO:0000256" key="1">
    <source>
        <dbReference type="ARBA" id="ARBA00009600"/>
    </source>
</evidence>
<evidence type="ECO:0000256" key="2">
    <source>
        <dbReference type="HAMAP-Rule" id="MF_00758"/>
    </source>
</evidence>
<comment type="similarity">
    <text evidence="1 2">Belongs to the UPF0301 (AlgH) family.</text>
</comment>